<organism evidence="1">
    <name type="scientific">Schizaphis graminum</name>
    <name type="common">Green bug aphid</name>
    <dbReference type="NCBI Taxonomy" id="13262"/>
    <lineage>
        <taxon>Eukaryota</taxon>
        <taxon>Metazoa</taxon>
        <taxon>Ecdysozoa</taxon>
        <taxon>Arthropoda</taxon>
        <taxon>Hexapoda</taxon>
        <taxon>Insecta</taxon>
        <taxon>Pterygota</taxon>
        <taxon>Neoptera</taxon>
        <taxon>Paraneoptera</taxon>
        <taxon>Hemiptera</taxon>
        <taxon>Sternorrhyncha</taxon>
        <taxon>Aphidomorpha</taxon>
        <taxon>Aphidoidea</taxon>
        <taxon>Aphididae</taxon>
        <taxon>Aphidini</taxon>
        <taxon>Schizaphis</taxon>
    </lineage>
</organism>
<proteinExistence type="predicted"/>
<name>A0A2S2NNE4_SCHGA</name>
<gene>
    <name evidence="1" type="ORF">g.42537</name>
</gene>
<accession>A0A2S2NNE4</accession>
<reference evidence="1" key="1">
    <citation type="submission" date="2018-04" db="EMBL/GenBank/DDBJ databases">
        <title>Transcriptome of Schizaphis graminum biotype I.</title>
        <authorList>
            <person name="Scully E.D."/>
            <person name="Geib S.M."/>
            <person name="Palmer N.A."/>
            <person name="Koch K."/>
            <person name="Bradshaw J."/>
            <person name="Heng-Moss T."/>
            <person name="Sarath G."/>
        </authorList>
    </citation>
    <scope>NUCLEOTIDE SEQUENCE</scope>
</reference>
<evidence type="ECO:0000313" key="1">
    <source>
        <dbReference type="EMBL" id="MBY18674.1"/>
    </source>
</evidence>
<dbReference type="EMBL" id="GGMR01006055">
    <property type="protein sequence ID" value="MBY18674.1"/>
    <property type="molecule type" value="Transcribed_RNA"/>
</dbReference>
<sequence>MIKNQLFSVYTIQSFMNVSIQNPYKVIAGYISTSHLHDSSKHQISLGIKAVFHPNPLVVFVLIKVIPKFHNTLFIDYRQLKYNAIEPVNENCESSYWFLTKHSTYEDNFFYKYELMNQIPCPYVFCHYSNSTTCPINTIIKKNCISAMVVCNYHLMSFAEFGPEEGRAVLYHKITNEVIMWIKQYVL</sequence>
<protein>
    <submittedName>
        <fullName evidence="1">Uncharacterized protein</fullName>
    </submittedName>
</protein>
<dbReference type="AlphaFoldDB" id="A0A2S2NNE4"/>